<proteinExistence type="inferred from homology"/>
<comment type="subcellular location">
    <subcellularLocation>
        <location evidence="1">Membrane</location>
        <topology evidence="1">Multi-pass membrane protein</topology>
    </subcellularLocation>
</comment>
<evidence type="ECO:0000313" key="9">
    <source>
        <dbReference type="Proteomes" id="UP001553161"/>
    </source>
</evidence>
<reference evidence="8 9" key="1">
    <citation type="submission" date="2024-07" db="EMBL/GenBank/DDBJ databases">
        <authorList>
            <person name="Kang M."/>
        </authorList>
    </citation>
    <scope>NUCLEOTIDE SEQUENCE [LARGE SCALE GENOMIC DNA]</scope>
    <source>
        <strain evidence="8 9">DFM31</strain>
    </source>
</reference>
<gene>
    <name evidence="8" type="ORF">AB0T83_09795</name>
</gene>
<dbReference type="RefSeq" id="WP_366192850.1">
    <property type="nucleotide sequence ID" value="NZ_JBFBVU010000010.1"/>
</dbReference>
<keyword evidence="4 6" id="KW-1133">Transmembrane helix</keyword>
<dbReference type="SUPFAM" id="SSF103481">
    <property type="entry name" value="Multidrug resistance efflux transporter EmrE"/>
    <property type="match status" value="2"/>
</dbReference>
<feature type="transmembrane region" description="Helical" evidence="6">
    <location>
        <begin position="107"/>
        <end position="128"/>
    </location>
</feature>
<dbReference type="InterPro" id="IPR037185">
    <property type="entry name" value="EmrE-like"/>
</dbReference>
<dbReference type="Pfam" id="PF00892">
    <property type="entry name" value="EamA"/>
    <property type="match status" value="2"/>
</dbReference>
<evidence type="ECO:0000256" key="4">
    <source>
        <dbReference type="ARBA" id="ARBA00022989"/>
    </source>
</evidence>
<dbReference type="Gene3D" id="1.10.3730.20">
    <property type="match status" value="1"/>
</dbReference>
<dbReference type="PANTHER" id="PTHR22911">
    <property type="entry name" value="ACYL-MALONYL CONDENSING ENZYME-RELATED"/>
    <property type="match status" value="1"/>
</dbReference>
<evidence type="ECO:0000256" key="5">
    <source>
        <dbReference type="ARBA" id="ARBA00023136"/>
    </source>
</evidence>
<feature type="transmembrane region" description="Helical" evidence="6">
    <location>
        <begin position="189"/>
        <end position="212"/>
    </location>
</feature>
<evidence type="ECO:0000256" key="3">
    <source>
        <dbReference type="ARBA" id="ARBA00022692"/>
    </source>
</evidence>
<feature type="transmembrane region" description="Helical" evidence="6">
    <location>
        <begin position="80"/>
        <end position="101"/>
    </location>
</feature>
<sequence length="304" mass="32360">MPVLAEDSSVASRNLRGAFLMTLSMAAFVGNDACMRAMAGTLPVAQILVLRSGVTALILLALAIQGGLLVQLLRLERRGWALVALRSLAEIWTAFSVLISLQHLSLSTFTAIIQAGPLSVALAGAVFLKEPMGWRRLVAILIGFGGVMIIIRPGTEVFDIWSLAGLSAVAGFTLRDLTARRVPAHFSPILTALCGAIAVLLAAAVISPAVTWQMPTPPLWAGIVAAAMFSAAAYVLAVRCMQVGEIAFVTPFRYTGLLWALLLGVLFLGERPDLLTMVGAAIVLATGGFTLYREHQARRRSRRA</sequence>
<evidence type="ECO:0000259" key="7">
    <source>
        <dbReference type="Pfam" id="PF00892"/>
    </source>
</evidence>
<dbReference type="InterPro" id="IPR000620">
    <property type="entry name" value="EamA_dom"/>
</dbReference>
<evidence type="ECO:0000313" key="8">
    <source>
        <dbReference type="EMBL" id="MEV8467071.1"/>
    </source>
</evidence>
<protein>
    <submittedName>
        <fullName evidence="8">DMT family transporter</fullName>
    </submittedName>
</protein>
<comment type="caution">
    <text evidence="8">The sequence shown here is derived from an EMBL/GenBank/DDBJ whole genome shotgun (WGS) entry which is preliminary data.</text>
</comment>
<accession>A0ABV3L694</accession>
<evidence type="ECO:0000256" key="6">
    <source>
        <dbReference type="SAM" id="Phobius"/>
    </source>
</evidence>
<evidence type="ECO:0000256" key="1">
    <source>
        <dbReference type="ARBA" id="ARBA00004141"/>
    </source>
</evidence>
<keyword evidence="9" id="KW-1185">Reference proteome</keyword>
<dbReference type="Proteomes" id="UP001553161">
    <property type="component" value="Unassembled WGS sequence"/>
</dbReference>
<name>A0ABV3L694_9RHOB</name>
<feature type="domain" description="EamA" evidence="7">
    <location>
        <begin position="16"/>
        <end position="151"/>
    </location>
</feature>
<feature type="transmembrane region" description="Helical" evidence="6">
    <location>
        <begin position="250"/>
        <end position="268"/>
    </location>
</feature>
<keyword evidence="5 6" id="KW-0472">Membrane</keyword>
<keyword evidence="3 6" id="KW-0812">Transmembrane</keyword>
<organism evidence="8 9">
    <name type="scientific">Meridianimarinicoccus marinus</name>
    <dbReference type="NCBI Taxonomy" id="3231483"/>
    <lineage>
        <taxon>Bacteria</taxon>
        <taxon>Pseudomonadati</taxon>
        <taxon>Pseudomonadota</taxon>
        <taxon>Alphaproteobacteria</taxon>
        <taxon>Rhodobacterales</taxon>
        <taxon>Paracoccaceae</taxon>
        <taxon>Meridianimarinicoccus</taxon>
    </lineage>
</organism>
<feature type="transmembrane region" description="Helical" evidence="6">
    <location>
        <begin position="274"/>
        <end position="292"/>
    </location>
</feature>
<dbReference type="PANTHER" id="PTHR22911:SF6">
    <property type="entry name" value="SOLUTE CARRIER FAMILY 35 MEMBER G1"/>
    <property type="match status" value="1"/>
</dbReference>
<feature type="domain" description="EamA" evidence="7">
    <location>
        <begin position="161"/>
        <end position="285"/>
    </location>
</feature>
<feature type="transmembrane region" description="Helical" evidence="6">
    <location>
        <begin position="48"/>
        <end position="73"/>
    </location>
</feature>
<feature type="transmembrane region" description="Helical" evidence="6">
    <location>
        <begin position="137"/>
        <end position="154"/>
    </location>
</feature>
<comment type="similarity">
    <text evidence="2">Belongs to the drug/metabolite transporter (DMT) superfamily. 10 TMS drug/metabolite exporter (DME) (TC 2.A.7.3) family.</text>
</comment>
<evidence type="ECO:0000256" key="2">
    <source>
        <dbReference type="ARBA" id="ARBA00009853"/>
    </source>
</evidence>
<feature type="transmembrane region" description="Helical" evidence="6">
    <location>
        <begin position="218"/>
        <end position="238"/>
    </location>
</feature>
<dbReference type="EMBL" id="JBFBVU010000010">
    <property type="protein sequence ID" value="MEV8467071.1"/>
    <property type="molecule type" value="Genomic_DNA"/>
</dbReference>